<dbReference type="GO" id="GO:0009252">
    <property type="term" value="P:peptidoglycan biosynthetic process"/>
    <property type="evidence" value="ECO:0007669"/>
    <property type="project" value="TreeGrafter"/>
</dbReference>
<keyword evidence="2" id="KW-0808">Transferase</keyword>
<organism evidence="4 5">
    <name type="scientific">Candidatus Daviesbacteria bacterium GW2011_GWA2_42_7</name>
    <dbReference type="NCBI Taxonomy" id="1618425"/>
    <lineage>
        <taxon>Bacteria</taxon>
        <taxon>Candidatus Daviesiibacteriota</taxon>
    </lineage>
</organism>
<gene>
    <name evidence="4" type="ORF">UV41_C0035G0008</name>
</gene>
<evidence type="ECO:0000256" key="1">
    <source>
        <dbReference type="ARBA" id="ARBA00022676"/>
    </source>
</evidence>
<feature type="domain" description="Penicillin-binding protein transpeptidase" evidence="3">
    <location>
        <begin position="26"/>
        <end position="258"/>
    </location>
</feature>
<sequence length="341" mass="37227">DHGYTPTSIIQDSPVVYTAKGSSEVYMPRNYDGQFHGAVTVRSALANSYNVPVVKTLNSYGVEHMIETGRAMGIRSWNNLPPIGLSLTLGAAEVTMLDMGRAYGTIANMGKTKELRIIKEIRNSDGADLTSLFYQGKKDLSVVKTAQASDKTDEQNAEEQSFEGKQVISPLSAYWLIDILSDNQARLPAFGPYAKLTVPGHKVAVKTGTSNDFRDNWTIGFTPDYLVAVWVGNNDGSYMNKHLVSGITGAAPIWNEIMSNLLADRPNIAFKRPTGIVEATVDGRRDLTISGQITKTVVGYKRVKQTDEGTGEEKEVTIFSDPFSTFTATQSAQVLPTQTTQ</sequence>
<accession>A0A0G1BA39</accession>
<feature type="non-terminal residue" evidence="4">
    <location>
        <position position="1"/>
    </location>
</feature>
<reference evidence="4 5" key="1">
    <citation type="journal article" date="2015" name="Nature">
        <title>rRNA introns, odd ribosomes, and small enigmatic genomes across a large radiation of phyla.</title>
        <authorList>
            <person name="Brown C.T."/>
            <person name="Hug L.A."/>
            <person name="Thomas B.C."/>
            <person name="Sharon I."/>
            <person name="Castelle C.J."/>
            <person name="Singh A."/>
            <person name="Wilkins M.J."/>
            <person name="Williams K.H."/>
            <person name="Banfield J.F."/>
        </authorList>
    </citation>
    <scope>NUCLEOTIDE SEQUENCE [LARGE SCALE GENOMIC DNA]</scope>
</reference>
<dbReference type="PATRIC" id="fig|1618425.3.peg.569"/>
<name>A0A0G1BA39_9BACT</name>
<dbReference type="InterPro" id="IPR001460">
    <property type="entry name" value="PCN-bd_Tpept"/>
</dbReference>
<protein>
    <submittedName>
        <fullName evidence="4">Penicillin-binding protein, 1A family</fullName>
    </submittedName>
</protein>
<dbReference type="AlphaFoldDB" id="A0A0G1BA39"/>
<comment type="caution">
    <text evidence="4">The sequence shown here is derived from an EMBL/GenBank/DDBJ whole genome shotgun (WGS) entry which is preliminary data.</text>
</comment>
<dbReference type="EMBL" id="LCEJ01000035">
    <property type="protein sequence ID" value="KKS70127.1"/>
    <property type="molecule type" value="Genomic_DNA"/>
</dbReference>
<dbReference type="InterPro" id="IPR012338">
    <property type="entry name" value="Beta-lactam/transpept-like"/>
</dbReference>
<dbReference type="PANTHER" id="PTHR32282">
    <property type="entry name" value="BINDING PROTEIN TRANSPEPTIDASE, PUTATIVE-RELATED"/>
    <property type="match status" value="1"/>
</dbReference>
<evidence type="ECO:0000259" key="3">
    <source>
        <dbReference type="Pfam" id="PF00905"/>
    </source>
</evidence>
<dbReference type="GO" id="GO:0008955">
    <property type="term" value="F:peptidoglycan glycosyltransferase activity"/>
    <property type="evidence" value="ECO:0007669"/>
    <property type="project" value="TreeGrafter"/>
</dbReference>
<evidence type="ECO:0000313" key="5">
    <source>
        <dbReference type="Proteomes" id="UP000034785"/>
    </source>
</evidence>
<dbReference type="PANTHER" id="PTHR32282:SF15">
    <property type="entry name" value="PENICILLIN-BINDING PROTEIN 1C"/>
    <property type="match status" value="1"/>
</dbReference>
<dbReference type="Pfam" id="PF00905">
    <property type="entry name" value="Transpeptidase"/>
    <property type="match status" value="1"/>
</dbReference>
<evidence type="ECO:0000256" key="2">
    <source>
        <dbReference type="ARBA" id="ARBA00022679"/>
    </source>
</evidence>
<evidence type="ECO:0000313" key="4">
    <source>
        <dbReference type="EMBL" id="KKS70127.1"/>
    </source>
</evidence>
<dbReference type="Gene3D" id="3.40.710.10">
    <property type="entry name" value="DD-peptidase/beta-lactamase superfamily"/>
    <property type="match status" value="1"/>
</dbReference>
<dbReference type="Proteomes" id="UP000034785">
    <property type="component" value="Unassembled WGS sequence"/>
</dbReference>
<dbReference type="SUPFAM" id="SSF56601">
    <property type="entry name" value="beta-lactamase/transpeptidase-like"/>
    <property type="match status" value="1"/>
</dbReference>
<proteinExistence type="predicted"/>
<dbReference type="InterPro" id="IPR050396">
    <property type="entry name" value="Glycosyltr_51/Transpeptidase"/>
</dbReference>
<keyword evidence="1" id="KW-0328">Glycosyltransferase</keyword>
<dbReference type="GO" id="GO:0030288">
    <property type="term" value="C:outer membrane-bounded periplasmic space"/>
    <property type="evidence" value="ECO:0007669"/>
    <property type="project" value="TreeGrafter"/>
</dbReference>
<dbReference type="GO" id="GO:0008658">
    <property type="term" value="F:penicillin binding"/>
    <property type="evidence" value="ECO:0007669"/>
    <property type="project" value="InterPro"/>
</dbReference>